<gene>
    <name evidence="11" type="ORF">OE749_04810</name>
</gene>
<evidence type="ECO:0000256" key="2">
    <source>
        <dbReference type="ARBA" id="ARBA00022448"/>
    </source>
</evidence>
<feature type="transmembrane region" description="Helical" evidence="10">
    <location>
        <begin position="157"/>
        <end position="179"/>
    </location>
</feature>
<feature type="transmembrane region" description="Helical" evidence="10">
    <location>
        <begin position="239"/>
        <end position="262"/>
    </location>
</feature>
<evidence type="ECO:0000256" key="8">
    <source>
        <dbReference type="ARBA" id="ARBA00023136"/>
    </source>
</evidence>
<proteinExistence type="predicted"/>
<dbReference type="NCBIfam" id="TIGR00797">
    <property type="entry name" value="matE"/>
    <property type="match status" value="1"/>
</dbReference>
<evidence type="ECO:0000256" key="3">
    <source>
        <dbReference type="ARBA" id="ARBA00022449"/>
    </source>
</evidence>
<keyword evidence="7" id="KW-0406">Ion transport</keyword>
<reference evidence="11 12" key="1">
    <citation type="submission" date="2022-10" db="EMBL/GenBank/DDBJ databases">
        <title>Aestuariibacter sp. AA17 isolated from Montipora capitata coral fragment.</title>
        <authorList>
            <person name="Emsley S.A."/>
            <person name="Pfannmuller K.M."/>
            <person name="Loughran R.M."/>
            <person name="Shlafstein M."/>
            <person name="Papke E."/>
            <person name="Saw J.H."/>
            <person name="Ushijima B."/>
            <person name="Videau P."/>
        </authorList>
    </citation>
    <scope>NUCLEOTIDE SEQUENCE [LARGE SCALE GENOMIC DNA]</scope>
    <source>
        <strain evidence="11 12">AA17</strain>
    </source>
</reference>
<dbReference type="EMBL" id="JAOWKX010000002">
    <property type="protein sequence ID" value="MCV2884008.1"/>
    <property type="molecule type" value="Genomic_DNA"/>
</dbReference>
<feature type="transmembrane region" description="Helical" evidence="10">
    <location>
        <begin position="316"/>
        <end position="342"/>
    </location>
</feature>
<protein>
    <recommendedName>
        <fullName evidence="9">Multidrug-efflux transporter</fullName>
    </recommendedName>
</protein>
<evidence type="ECO:0000256" key="1">
    <source>
        <dbReference type="ARBA" id="ARBA00004429"/>
    </source>
</evidence>
<keyword evidence="2" id="KW-0813">Transport</keyword>
<keyword evidence="5 10" id="KW-0812">Transmembrane</keyword>
<evidence type="ECO:0000256" key="5">
    <source>
        <dbReference type="ARBA" id="ARBA00022692"/>
    </source>
</evidence>
<dbReference type="RefSeq" id="WP_263711221.1">
    <property type="nucleotide sequence ID" value="NZ_JAOWKX010000002.1"/>
</dbReference>
<dbReference type="PIRSF" id="PIRSF006603">
    <property type="entry name" value="DinF"/>
    <property type="match status" value="1"/>
</dbReference>
<keyword evidence="12" id="KW-1185">Reference proteome</keyword>
<dbReference type="Pfam" id="PF01554">
    <property type="entry name" value="MatE"/>
    <property type="match status" value="2"/>
</dbReference>
<keyword evidence="4" id="KW-1003">Cell membrane</keyword>
<dbReference type="InterPro" id="IPR002528">
    <property type="entry name" value="MATE_fam"/>
</dbReference>
<keyword evidence="6 10" id="KW-1133">Transmembrane helix</keyword>
<comment type="subcellular location">
    <subcellularLocation>
        <location evidence="1">Cell inner membrane</location>
        <topology evidence="1">Multi-pass membrane protein</topology>
    </subcellularLocation>
</comment>
<keyword evidence="3" id="KW-0050">Antiport</keyword>
<evidence type="ECO:0000256" key="4">
    <source>
        <dbReference type="ARBA" id="ARBA00022475"/>
    </source>
</evidence>
<dbReference type="InterPro" id="IPR048279">
    <property type="entry name" value="MdtK-like"/>
</dbReference>
<evidence type="ECO:0000256" key="10">
    <source>
        <dbReference type="SAM" id="Phobius"/>
    </source>
</evidence>
<dbReference type="PANTHER" id="PTHR43298:SF2">
    <property type="entry name" value="FMN_FAD EXPORTER YEEO-RELATED"/>
    <property type="match status" value="1"/>
</dbReference>
<accession>A0ABT3A5X1</accession>
<evidence type="ECO:0000256" key="9">
    <source>
        <dbReference type="ARBA" id="ARBA00031636"/>
    </source>
</evidence>
<evidence type="ECO:0000256" key="6">
    <source>
        <dbReference type="ARBA" id="ARBA00022989"/>
    </source>
</evidence>
<organism evidence="11 12">
    <name type="scientific">Fluctibacter corallii</name>
    <dbReference type="NCBI Taxonomy" id="2984329"/>
    <lineage>
        <taxon>Bacteria</taxon>
        <taxon>Pseudomonadati</taxon>
        <taxon>Pseudomonadota</taxon>
        <taxon>Gammaproteobacteria</taxon>
        <taxon>Alteromonadales</taxon>
        <taxon>Alteromonadaceae</taxon>
        <taxon>Fluctibacter</taxon>
    </lineage>
</organism>
<evidence type="ECO:0000256" key="7">
    <source>
        <dbReference type="ARBA" id="ARBA00023065"/>
    </source>
</evidence>
<feature type="transmembrane region" description="Helical" evidence="10">
    <location>
        <begin position="348"/>
        <end position="372"/>
    </location>
</feature>
<feature type="transmembrane region" description="Helical" evidence="10">
    <location>
        <begin position="185"/>
        <end position="210"/>
    </location>
</feature>
<sequence>MSIKHELKKVSSLAWPLLIAQVTQTLMGVSDTIMAGRYSAQDMAAVAIGYSITLPVLFFIQGIIFALPPIISRLQGAKQDNKIAYEVQQTFWLVLPLSLLVFAFAPFLPVIFSYIEMEAGLRTITVDYITYLLWSAPVFAVYQVLRNFCEGLSDTRPTMLIMLLGLAVNIPANYVLIYGKFGLPAMGGAGCGLATALVFFAMMIATFVYIKKAKKYHSISLFMPISPPKLSKMWTIFRLGFPIAMTILFEVTLFGVVALLLSPLGSDIVAAHQIALNFSSVMFMLPLSIGMAISIRVGYLIGENQLHTSHTAVKSALLLGISISLCTASITVLARFFIAGLYTTEQEVLLLATNLMFLAALFQFSDAIQVISAGALRGYKDTKAMLYITFVAYWLIGLPIGYSLGRTDILMPAIGAAGFWIGFICGLTSAAIMLGIRLLYLWRSDKHLA</sequence>
<feature type="transmembrane region" description="Helical" evidence="10">
    <location>
        <begin position="44"/>
        <end position="70"/>
    </location>
</feature>
<dbReference type="PANTHER" id="PTHR43298">
    <property type="entry name" value="MULTIDRUG RESISTANCE PROTEIN NORM-RELATED"/>
    <property type="match status" value="1"/>
</dbReference>
<dbReference type="Proteomes" id="UP001652504">
    <property type="component" value="Unassembled WGS sequence"/>
</dbReference>
<evidence type="ECO:0000313" key="12">
    <source>
        <dbReference type="Proteomes" id="UP001652504"/>
    </source>
</evidence>
<keyword evidence="8 10" id="KW-0472">Membrane</keyword>
<feature type="transmembrane region" description="Helical" evidence="10">
    <location>
        <begin position="384"/>
        <end position="405"/>
    </location>
</feature>
<dbReference type="InterPro" id="IPR050222">
    <property type="entry name" value="MATE_MdtK"/>
</dbReference>
<name>A0ABT3A5X1_9ALTE</name>
<feature type="transmembrane region" description="Helical" evidence="10">
    <location>
        <begin position="128"/>
        <end position="145"/>
    </location>
</feature>
<feature type="transmembrane region" description="Helical" evidence="10">
    <location>
        <begin position="91"/>
        <end position="116"/>
    </location>
</feature>
<comment type="caution">
    <text evidence="11">The sequence shown here is derived from an EMBL/GenBank/DDBJ whole genome shotgun (WGS) entry which is preliminary data.</text>
</comment>
<dbReference type="CDD" id="cd13131">
    <property type="entry name" value="MATE_NorM_like"/>
    <property type="match status" value="1"/>
</dbReference>
<feature type="transmembrane region" description="Helical" evidence="10">
    <location>
        <begin position="274"/>
        <end position="295"/>
    </location>
</feature>
<feature type="transmembrane region" description="Helical" evidence="10">
    <location>
        <begin position="417"/>
        <end position="440"/>
    </location>
</feature>
<evidence type="ECO:0000313" key="11">
    <source>
        <dbReference type="EMBL" id="MCV2884008.1"/>
    </source>
</evidence>